<dbReference type="RefSeq" id="WP_344284559.1">
    <property type="nucleotide sequence ID" value="NZ_BAAAKV010000096.1"/>
</dbReference>
<accession>A0ABN1V9T1</accession>
<dbReference type="EMBL" id="BAAAKV010000096">
    <property type="protein sequence ID" value="GAA1198646.1"/>
    <property type="molecule type" value="Genomic_DNA"/>
</dbReference>
<name>A0ABN1V9T1_9ACTN</name>
<sequence length="93" mass="10518">MRKARGEVIRKIVADSDFDPVLLGVDAARYPCLSGIDPYGDTIFNGLQVQRLLEELDSYKAICSASVEFMEDLDELCRMVKSGTHRFIWFIGD</sequence>
<dbReference type="Proteomes" id="UP001501371">
    <property type="component" value="Unassembled WGS sequence"/>
</dbReference>
<gene>
    <name evidence="1" type="ORF">GCM10009654_64170</name>
</gene>
<protein>
    <submittedName>
        <fullName evidence="1">Uncharacterized protein</fullName>
    </submittedName>
</protein>
<organism evidence="1 2">
    <name type="scientific">Streptomyces hebeiensis</name>
    <dbReference type="NCBI Taxonomy" id="229486"/>
    <lineage>
        <taxon>Bacteria</taxon>
        <taxon>Bacillati</taxon>
        <taxon>Actinomycetota</taxon>
        <taxon>Actinomycetes</taxon>
        <taxon>Kitasatosporales</taxon>
        <taxon>Streptomycetaceae</taxon>
        <taxon>Streptomyces</taxon>
    </lineage>
</organism>
<keyword evidence="2" id="KW-1185">Reference proteome</keyword>
<comment type="caution">
    <text evidence="1">The sequence shown here is derived from an EMBL/GenBank/DDBJ whole genome shotgun (WGS) entry which is preliminary data.</text>
</comment>
<reference evidence="1 2" key="1">
    <citation type="journal article" date="2019" name="Int. J. Syst. Evol. Microbiol.">
        <title>The Global Catalogue of Microorganisms (GCM) 10K type strain sequencing project: providing services to taxonomists for standard genome sequencing and annotation.</title>
        <authorList>
            <consortium name="The Broad Institute Genomics Platform"/>
            <consortium name="The Broad Institute Genome Sequencing Center for Infectious Disease"/>
            <person name="Wu L."/>
            <person name="Ma J."/>
        </authorList>
    </citation>
    <scope>NUCLEOTIDE SEQUENCE [LARGE SCALE GENOMIC DNA]</scope>
    <source>
        <strain evidence="1 2">JCM 12696</strain>
    </source>
</reference>
<proteinExistence type="predicted"/>
<evidence type="ECO:0000313" key="1">
    <source>
        <dbReference type="EMBL" id="GAA1198646.1"/>
    </source>
</evidence>
<evidence type="ECO:0000313" key="2">
    <source>
        <dbReference type="Proteomes" id="UP001501371"/>
    </source>
</evidence>